<comment type="caution">
    <text evidence="1">The sequence shown here is derived from an EMBL/GenBank/DDBJ whole genome shotgun (WGS) entry which is preliminary data.</text>
</comment>
<accession>A0A9X0A2N0</accession>
<name>A0A9X0A2N0_9CNID</name>
<dbReference type="Proteomes" id="UP001163046">
    <property type="component" value="Unassembled WGS sequence"/>
</dbReference>
<dbReference type="SUPFAM" id="SSF53649">
    <property type="entry name" value="Alkaline phosphatase-like"/>
    <property type="match status" value="1"/>
</dbReference>
<dbReference type="InterPro" id="IPR017850">
    <property type="entry name" value="Alkaline_phosphatase_core_sf"/>
</dbReference>
<evidence type="ECO:0000313" key="2">
    <source>
        <dbReference type="Proteomes" id="UP001163046"/>
    </source>
</evidence>
<dbReference type="OrthoDB" id="5982518at2759"/>
<dbReference type="AlphaFoldDB" id="A0A9X0A2N0"/>
<dbReference type="Pfam" id="PF02995">
    <property type="entry name" value="DUF229"/>
    <property type="match status" value="1"/>
</dbReference>
<dbReference type="CDD" id="cd16021">
    <property type="entry name" value="ALP_like"/>
    <property type="match status" value="1"/>
</dbReference>
<dbReference type="InterPro" id="IPR004245">
    <property type="entry name" value="DUF229"/>
</dbReference>
<keyword evidence="2" id="KW-1185">Reference proteome</keyword>
<organism evidence="1 2">
    <name type="scientific">Desmophyllum pertusum</name>
    <dbReference type="NCBI Taxonomy" id="174260"/>
    <lineage>
        <taxon>Eukaryota</taxon>
        <taxon>Metazoa</taxon>
        <taxon>Cnidaria</taxon>
        <taxon>Anthozoa</taxon>
        <taxon>Hexacorallia</taxon>
        <taxon>Scleractinia</taxon>
        <taxon>Caryophylliina</taxon>
        <taxon>Caryophylliidae</taxon>
        <taxon>Desmophyllum</taxon>
    </lineage>
</organism>
<evidence type="ECO:0000313" key="1">
    <source>
        <dbReference type="EMBL" id="KAJ7392267.1"/>
    </source>
</evidence>
<dbReference type="FunFam" id="3.40.720.10:FF:000017">
    <property type="entry name" value="Predicted protein"/>
    <property type="match status" value="1"/>
</dbReference>
<dbReference type="Gene3D" id="3.40.720.10">
    <property type="entry name" value="Alkaline Phosphatase, subunit A"/>
    <property type="match status" value="1"/>
</dbReference>
<sequence length="317" mass="36176">MPNSLEYLTKNLDSVLFQGETIVGDGTTAQLCAMLTGIAEIKQPEARRKISSSKPVDSWRWIFKNYKEKGYATMFSEDFPTLASFNYRLHGFKDPPTDHFARPFWIEADKVMKGYCINNRKSVDVSLKYLLSFFRRYKDRPKFGFSSHGVISHDDVNAVGYADDDLKAFLQMFEKESFLNNTLLIIFADHGARFSGLRKTIQGKLEERFPFMSITTPKWFPGKYPDLYNNLVHNSRVLTSPFDVYATFRHILSYPQYPSGIVTGQSLFSQIDEKNRTCASAGVDDHWCPCLDLEAVSIDEPVVNETVSGRSEVQSTN</sequence>
<reference evidence="1" key="1">
    <citation type="submission" date="2023-01" db="EMBL/GenBank/DDBJ databases">
        <title>Genome assembly of the deep-sea coral Lophelia pertusa.</title>
        <authorList>
            <person name="Herrera S."/>
            <person name="Cordes E."/>
        </authorList>
    </citation>
    <scope>NUCLEOTIDE SEQUENCE</scope>
    <source>
        <strain evidence="1">USNM1676648</strain>
        <tissue evidence="1">Polyp</tissue>
    </source>
</reference>
<dbReference type="PANTHER" id="PTHR10974">
    <property type="entry name" value="FI08016P-RELATED"/>
    <property type="match status" value="1"/>
</dbReference>
<proteinExistence type="predicted"/>
<dbReference type="EMBL" id="MU825402">
    <property type="protein sequence ID" value="KAJ7392267.1"/>
    <property type="molecule type" value="Genomic_DNA"/>
</dbReference>
<protein>
    <submittedName>
        <fullName evidence="1">Uncharacterized protein</fullName>
    </submittedName>
</protein>
<gene>
    <name evidence="1" type="ORF">OS493_013646</name>
</gene>
<dbReference type="GO" id="GO:0005615">
    <property type="term" value="C:extracellular space"/>
    <property type="evidence" value="ECO:0007669"/>
    <property type="project" value="TreeGrafter"/>
</dbReference>
<dbReference type="PANTHER" id="PTHR10974:SF1">
    <property type="entry name" value="FI08016P-RELATED"/>
    <property type="match status" value="1"/>
</dbReference>